<reference evidence="2" key="1">
    <citation type="submission" date="2021-02" db="EMBL/GenBank/DDBJ databases">
        <authorList>
            <person name="Dougan E. K."/>
            <person name="Rhodes N."/>
            <person name="Thang M."/>
            <person name="Chan C."/>
        </authorList>
    </citation>
    <scope>NUCLEOTIDE SEQUENCE</scope>
</reference>
<dbReference type="Proteomes" id="UP000601435">
    <property type="component" value="Unassembled WGS sequence"/>
</dbReference>
<organism evidence="2 3">
    <name type="scientific">Symbiodinium necroappetens</name>
    <dbReference type="NCBI Taxonomy" id="1628268"/>
    <lineage>
        <taxon>Eukaryota</taxon>
        <taxon>Sar</taxon>
        <taxon>Alveolata</taxon>
        <taxon>Dinophyceae</taxon>
        <taxon>Suessiales</taxon>
        <taxon>Symbiodiniaceae</taxon>
        <taxon>Symbiodinium</taxon>
    </lineage>
</organism>
<keyword evidence="3" id="KW-1185">Reference proteome</keyword>
<feature type="compositionally biased region" description="Polar residues" evidence="1">
    <location>
        <begin position="1"/>
        <end position="20"/>
    </location>
</feature>
<protein>
    <submittedName>
        <fullName evidence="2">Uncharacterized protein</fullName>
    </submittedName>
</protein>
<evidence type="ECO:0000313" key="3">
    <source>
        <dbReference type="Proteomes" id="UP000601435"/>
    </source>
</evidence>
<sequence>MRTQASLERPAPSTSGSWENSTALASASRSASLPIARLTLPMQVFLTSPSKTSWRCRVLATASGVWAEVCRALL</sequence>
<accession>A0A812XR03</accession>
<gene>
    <name evidence="2" type="ORF">SNEC2469_LOCUS21723</name>
</gene>
<feature type="region of interest" description="Disordered" evidence="1">
    <location>
        <begin position="1"/>
        <end position="22"/>
    </location>
</feature>
<evidence type="ECO:0000256" key="1">
    <source>
        <dbReference type="SAM" id="MobiDB-lite"/>
    </source>
</evidence>
<dbReference type="EMBL" id="CAJNJA010038630">
    <property type="protein sequence ID" value="CAE7749292.1"/>
    <property type="molecule type" value="Genomic_DNA"/>
</dbReference>
<comment type="caution">
    <text evidence="2">The sequence shown here is derived from an EMBL/GenBank/DDBJ whole genome shotgun (WGS) entry which is preliminary data.</text>
</comment>
<name>A0A812XR03_9DINO</name>
<proteinExistence type="predicted"/>
<evidence type="ECO:0000313" key="2">
    <source>
        <dbReference type="EMBL" id="CAE7749292.1"/>
    </source>
</evidence>
<dbReference type="AlphaFoldDB" id="A0A812XR03"/>